<name>A0A7R7ZRN2_ASPCH</name>
<keyword evidence="1" id="KW-0732">Signal</keyword>
<evidence type="ECO:0000313" key="2">
    <source>
        <dbReference type="EMBL" id="BCR90921.1"/>
    </source>
</evidence>
<reference evidence="2" key="1">
    <citation type="submission" date="2021-01" db="EMBL/GenBank/DDBJ databases">
        <authorList>
            <consortium name="Aspergillus chevalieri M1 genome sequencing consortium"/>
            <person name="Kazuki M."/>
            <person name="Futagami T."/>
        </authorList>
    </citation>
    <scope>NUCLEOTIDE SEQUENCE</scope>
    <source>
        <strain evidence="2">M1</strain>
    </source>
</reference>
<dbReference type="RefSeq" id="XP_043139443.1">
    <property type="nucleotide sequence ID" value="XM_043282022.1"/>
</dbReference>
<accession>A0A7R7ZRN2</accession>
<sequence>MFNGTQEDSSAVYRDDHWFLWYSDSFSTFIRDVLFLALSNNLPVPFGPYSDASLFATSPPGTSAPNGGFDFMTIVAVLFNGYGLPLASRMLGAHIAIFLTLWTPVYRTGDCKKSSTR</sequence>
<reference evidence="2" key="2">
    <citation type="submission" date="2021-02" db="EMBL/GenBank/DDBJ databases">
        <title>Aspergillus chevalieri M1 genome sequence.</title>
        <authorList>
            <person name="Kadooka C."/>
            <person name="Mori K."/>
            <person name="Futagami T."/>
        </authorList>
    </citation>
    <scope>NUCLEOTIDE SEQUENCE</scope>
    <source>
        <strain evidence="2">M1</strain>
    </source>
</reference>
<evidence type="ECO:0000256" key="1">
    <source>
        <dbReference type="ARBA" id="ARBA00022729"/>
    </source>
</evidence>
<organism evidence="2 3">
    <name type="scientific">Aspergillus chevalieri</name>
    <name type="common">Eurotium chevalieri</name>
    <dbReference type="NCBI Taxonomy" id="182096"/>
    <lineage>
        <taxon>Eukaryota</taxon>
        <taxon>Fungi</taxon>
        <taxon>Dikarya</taxon>
        <taxon>Ascomycota</taxon>
        <taxon>Pezizomycotina</taxon>
        <taxon>Eurotiomycetes</taxon>
        <taxon>Eurotiomycetidae</taxon>
        <taxon>Eurotiales</taxon>
        <taxon>Aspergillaceae</taxon>
        <taxon>Aspergillus</taxon>
        <taxon>Aspergillus subgen. Aspergillus</taxon>
    </lineage>
</organism>
<dbReference type="EMBL" id="AP024421">
    <property type="protein sequence ID" value="BCR90921.1"/>
    <property type="molecule type" value="Genomic_DNA"/>
</dbReference>
<dbReference type="Proteomes" id="UP000637239">
    <property type="component" value="Chromosome 6"/>
</dbReference>
<dbReference type="SUPFAM" id="SSF75005">
    <property type="entry name" value="Arabinanase/levansucrase/invertase"/>
    <property type="match status" value="1"/>
</dbReference>
<dbReference type="AlphaFoldDB" id="A0A7R7ZRN2"/>
<dbReference type="GeneID" id="66985279"/>
<protein>
    <submittedName>
        <fullName evidence="2">Uncharacterized protein</fullName>
    </submittedName>
</protein>
<evidence type="ECO:0000313" key="3">
    <source>
        <dbReference type="Proteomes" id="UP000637239"/>
    </source>
</evidence>
<dbReference type="InterPro" id="IPR023296">
    <property type="entry name" value="Glyco_hydro_beta-prop_sf"/>
</dbReference>
<gene>
    <name evidence="2" type="ORF">ACHE_60807S</name>
</gene>
<keyword evidence="3" id="KW-1185">Reference proteome</keyword>
<dbReference type="KEGG" id="ache:ACHE_60807S"/>
<proteinExistence type="predicted"/>